<dbReference type="GeneID" id="69580694"/>
<dbReference type="Proteomes" id="UP000044026">
    <property type="component" value="Unassembled WGS sequence"/>
</dbReference>
<evidence type="ECO:0000313" key="1">
    <source>
        <dbReference type="EMBL" id="CEN39267.1"/>
    </source>
</evidence>
<protein>
    <submittedName>
        <fullName evidence="1">Uncharacterized protein</fullName>
    </submittedName>
</protein>
<gene>
    <name evidence="1" type="ORF">CCAN12_760013</name>
</gene>
<proteinExistence type="predicted"/>
<sequence length="352" mass="41279">MQKIILLASVLILNSCQFFNKNNNENQEFIDTEIPQAELVWLDFIDPASIEKKFVTNREGTTLFLGADENTRKIDTAPYGTGLEVLEKYEDWYVVQWYVTEEYEEDGKEISRTGWAKAYVKKTDVGNLEDIKLIESDFYALYEESESPISEETVRDMFQIELIDQKTYNEAKKLRVSHLLQDTLAVRKRNGALSLTFEDDSVVILKDNDTDNDEAEVYEYMGQIEALQKYVVYVNYCESIEYVLFDKRNGKRQEFLGFPYLSPEKKQIVVFPIITEGLMSDVTFYEVDENQDIKKSIAIPFKNWMPYSDVYEGLFWATDGYFYMPVNQTAVYWDINGNYNVENCQYIRIKKK</sequence>
<organism evidence="1 2">
    <name type="scientific">Capnocytophaga canimorsus</name>
    <dbReference type="NCBI Taxonomy" id="28188"/>
    <lineage>
        <taxon>Bacteria</taxon>
        <taxon>Pseudomonadati</taxon>
        <taxon>Bacteroidota</taxon>
        <taxon>Flavobacteriia</taxon>
        <taxon>Flavobacteriales</taxon>
        <taxon>Flavobacteriaceae</taxon>
        <taxon>Capnocytophaga</taxon>
    </lineage>
</organism>
<name>A0A0B7HN03_9FLAO</name>
<dbReference type="EMBL" id="CDOE01000074">
    <property type="protein sequence ID" value="CEN39267.1"/>
    <property type="molecule type" value="Genomic_DNA"/>
</dbReference>
<dbReference type="RefSeq" id="WP_042001243.1">
    <property type="nucleotide sequence ID" value="NZ_CP022382.1"/>
</dbReference>
<evidence type="ECO:0000313" key="2">
    <source>
        <dbReference type="Proteomes" id="UP000044026"/>
    </source>
</evidence>
<reference evidence="1 2" key="1">
    <citation type="submission" date="2015-01" db="EMBL/GenBank/DDBJ databases">
        <authorList>
            <person name="Xiang T."/>
            <person name="Song Y."/>
            <person name="Huang L."/>
            <person name="Wang B."/>
            <person name="Wu P."/>
        </authorList>
    </citation>
    <scope>NUCLEOTIDE SEQUENCE [LARGE SCALE GENOMIC DNA]</scope>
    <source>
        <strain evidence="1 2">Cc12</strain>
    </source>
</reference>
<dbReference type="AlphaFoldDB" id="A0A0B7HN03"/>
<accession>A0A0B7HN03</accession>